<dbReference type="Gene3D" id="3.40.50.300">
    <property type="entry name" value="P-loop containing nucleotide triphosphate hydrolases"/>
    <property type="match status" value="1"/>
</dbReference>
<dbReference type="Pfam" id="PF00005">
    <property type="entry name" value="ABC_tran"/>
    <property type="match status" value="1"/>
</dbReference>
<sequence length="369" mass="40192">MSVSPQGHKFPLSVQDLSLSLRTLPFSLTLARGEALSLLAEDGTTLRRFCDILAGYVAPACGEILIDGLDVTSTNASRRAVSLISPRDPAFGHLTVRENIAFPLRVRGLTQGEREAGVARFLALLGLDGLASVRADRLTAEHNLRLRLARSLAYAPSVLVLDDIMAGLDLREESRIRQVLSRLHRALGLSLIYAARSREDSVWLGGRIALFDNHTLVQCAEASTLLERPTAPESARLFGEANLLSGRVLEIEDDVARIHLACGGVVEAMAEPDLAEDTLCTLCIRPDRMTPLFSTPIAGEDDMPPLMATIQSVLHTGDQMRLKLRLSDGGEIEMRRPLLQSMRMMTPGTALQLAWQASQAVAFPMKDAL</sequence>
<accession>A0ABT1CGS3</accession>
<dbReference type="SUPFAM" id="SSF52540">
    <property type="entry name" value="P-loop containing nucleoside triphosphate hydrolases"/>
    <property type="match status" value="1"/>
</dbReference>
<reference evidence="7 8" key="1">
    <citation type="submission" date="2022-06" db="EMBL/GenBank/DDBJ databases">
        <title>Whole-genome of Asaia lannensis strain LMG 27011T.</title>
        <authorList>
            <person name="Sombolestani A."/>
        </authorList>
    </citation>
    <scope>NUCLEOTIDE SEQUENCE [LARGE SCALE GENOMIC DNA]</scope>
    <source>
        <strain evidence="7 8">NBRC 102526</strain>
    </source>
</reference>
<evidence type="ECO:0000256" key="2">
    <source>
        <dbReference type="ARBA" id="ARBA00022475"/>
    </source>
</evidence>
<dbReference type="SUPFAM" id="SSF50331">
    <property type="entry name" value="MOP-like"/>
    <property type="match status" value="1"/>
</dbReference>
<evidence type="ECO:0000313" key="7">
    <source>
        <dbReference type="EMBL" id="MCO6160069.1"/>
    </source>
</evidence>
<dbReference type="InterPro" id="IPR003439">
    <property type="entry name" value="ABC_transporter-like_ATP-bd"/>
</dbReference>
<dbReference type="InterPro" id="IPR027417">
    <property type="entry name" value="P-loop_NTPase"/>
</dbReference>
<dbReference type="Proteomes" id="UP001523401">
    <property type="component" value="Unassembled WGS sequence"/>
</dbReference>
<evidence type="ECO:0000256" key="4">
    <source>
        <dbReference type="ARBA" id="ARBA00022967"/>
    </source>
</evidence>
<dbReference type="EMBL" id="JAMXQU010000005">
    <property type="protein sequence ID" value="MCO6160069.1"/>
    <property type="molecule type" value="Genomic_DNA"/>
</dbReference>
<dbReference type="InterPro" id="IPR050093">
    <property type="entry name" value="ABC_SmlMolc_Importer"/>
</dbReference>
<dbReference type="RefSeq" id="WP_252849314.1">
    <property type="nucleotide sequence ID" value="NZ_BAPW01000028.1"/>
</dbReference>
<dbReference type="PROSITE" id="PS50893">
    <property type="entry name" value="ABC_TRANSPORTER_2"/>
    <property type="match status" value="1"/>
</dbReference>
<keyword evidence="4" id="KW-1278">Translocase</keyword>
<evidence type="ECO:0000313" key="8">
    <source>
        <dbReference type="Proteomes" id="UP001523401"/>
    </source>
</evidence>
<dbReference type="InterPro" id="IPR013611">
    <property type="entry name" value="Transp-assoc_OB_typ2"/>
</dbReference>
<keyword evidence="2" id="KW-1003">Cell membrane</keyword>
<comment type="caution">
    <text evidence="7">The sequence shown here is derived from an EMBL/GenBank/DDBJ whole genome shotgun (WGS) entry which is preliminary data.</text>
</comment>
<gene>
    <name evidence="7" type="ORF">NF685_08520</name>
</gene>
<keyword evidence="5" id="KW-0472">Membrane</keyword>
<feature type="domain" description="ABC transporter" evidence="6">
    <location>
        <begin position="7"/>
        <end position="238"/>
    </location>
</feature>
<keyword evidence="1" id="KW-0813">Transport</keyword>
<name>A0ABT1CGS3_9PROT</name>
<dbReference type="InterPro" id="IPR008995">
    <property type="entry name" value="Mo/tungstate-bd_C_term_dom"/>
</dbReference>
<protein>
    <submittedName>
        <fullName evidence="7">TOBE domain-containing protein</fullName>
    </submittedName>
</protein>
<dbReference type="Pfam" id="PF08402">
    <property type="entry name" value="TOBE_2"/>
    <property type="match status" value="1"/>
</dbReference>
<dbReference type="PANTHER" id="PTHR42781">
    <property type="entry name" value="SPERMIDINE/PUTRESCINE IMPORT ATP-BINDING PROTEIN POTA"/>
    <property type="match status" value="1"/>
</dbReference>
<evidence type="ECO:0000256" key="5">
    <source>
        <dbReference type="ARBA" id="ARBA00023136"/>
    </source>
</evidence>
<dbReference type="PANTHER" id="PTHR42781:SF1">
    <property type="entry name" value="THIAMINE IMPORT ATP-BINDING PROTEIN THIQ"/>
    <property type="match status" value="1"/>
</dbReference>
<keyword evidence="3" id="KW-0997">Cell inner membrane</keyword>
<proteinExistence type="predicted"/>
<evidence type="ECO:0000259" key="6">
    <source>
        <dbReference type="PROSITE" id="PS50893"/>
    </source>
</evidence>
<evidence type="ECO:0000256" key="3">
    <source>
        <dbReference type="ARBA" id="ARBA00022519"/>
    </source>
</evidence>
<keyword evidence="8" id="KW-1185">Reference proteome</keyword>
<organism evidence="7 8">
    <name type="scientific">Asaia lannensis NBRC 102526</name>
    <dbReference type="NCBI Taxonomy" id="1307926"/>
    <lineage>
        <taxon>Bacteria</taxon>
        <taxon>Pseudomonadati</taxon>
        <taxon>Pseudomonadota</taxon>
        <taxon>Alphaproteobacteria</taxon>
        <taxon>Acetobacterales</taxon>
        <taxon>Acetobacteraceae</taxon>
        <taxon>Asaia</taxon>
    </lineage>
</organism>
<evidence type="ECO:0000256" key="1">
    <source>
        <dbReference type="ARBA" id="ARBA00022448"/>
    </source>
</evidence>